<dbReference type="Proteomes" id="UP000605992">
    <property type="component" value="Unassembled WGS sequence"/>
</dbReference>
<evidence type="ECO:0000313" key="2">
    <source>
        <dbReference type="Proteomes" id="UP000605992"/>
    </source>
</evidence>
<keyword evidence="2" id="KW-1185">Reference proteome</keyword>
<reference evidence="1" key="1">
    <citation type="submission" date="2021-01" db="EMBL/GenBank/DDBJ databases">
        <title>Whole genome shotgun sequence of Planotetraspora thailandica NBRC 104271.</title>
        <authorList>
            <person name="Komaki H."/>
            <person name="Tamura T."/>
        </authorList>
    </citation>
    <scope>NUCLEOTIDE SEQUENCE</scope>
    <source>
        <strain evidence="1">NBRC 104271</strain>
    </source>
</reference>
<dbReference type="AlphaFoldDB" id="A0A8J3UZP0"/>
<evidence type="ECO:0000313" key="1">
    <source>
        <dbReference type="EMBL" id="GII52827.1"/>
    </source>
</evidence>
<name>A0A8J3UZP0_9ACTN</name>
<dbReference type="RefSeq" id="WP_203943114.1">
    <property type="nucleotide sequence ID" value="NZ_BOOR01000007.1"/>
</dbReference>
<sequence>MELPAPFHGPHVPVPAEDATRITWMAPTPRCARIMVIRHTCECRMTIYELCQAGGLRFIRRTARKASGMAVHETTWMQTAKAARLWTLLLEGRAK</sequence>
<organism evidence="1 2">
    <name type="scientific">Planotetraspora thailandica</name>
    <dbReference type="NCBI Taxonomy" id="487172"/>
    <lineage>
        <taxon>Bacteria</taxon>
        <taxon>Bacillati</taxon>
        <taxon>Actinomycetota</taxon>
        <taxon>Actinomycetes</taxon>
        <taxon>Streptosporangiales</taxon>
        <taxon>Streptosporangiaceae</taxon>
        <taxon>Planotetraspora</taxon>
    </lineage>
</organism>
<comment type="caution">
    <text evidence="1">The sequence shown here is derived from an EMBL/GenBank/DDBJ whole genome shotgun (WGS) entry which is preliminary data.</text>
</comment>
<dbReference type="EMBL" id="BOOR01000007">
    <property type="protein sequence ID" value="GII52827.1"/>
    <property type="molecule type" value="Genomic_DNA"/>
</dbReference>
<protein>
    <submittedName>
        <fullName evidence="1">Uncharacterized protein</fullName>
    </submittedName>
</protein>
<gene>
    <name evidence="1" type="ORF">Pth03_12160</name>
</gene>
<proteinExistence type="predicted"/>
<accession>A0A8J3UZP0</accession>